<dbReference type="InterPro" id="IPR011707">
    <property type="entry name" value="Cu-oxidase-like_N"/>
</dbReference>
<accession>A0AAV1DFC8</accession>
<evidence type="ECO:0000259" key="5">
    <source>
        <dbReference type="Pfam" id="PF07732"/>
    </source>
</evidence>
<keyword evidence="2" id="KW-0479">Metal-binding</keyword>
<dbReference type="InterPro" id="IPR045087">
    <property type="entry name" value="Cu-oxidase_fam"/>
</dbReference>
<gene>
    <name evidence="6" type="ORF">OLC1_LOCUS14686</name>
</gene>
<dbReference type="EMBL" id="OX459122">
    <property type="protein sequence ID" value="CAI9106126.1"/>
    <property type="molecule type" value="Genomic_DNA"/>
</dbReference>
<proteinExistence type="inferred from homology"/>
<evidence type="ECO:0000313" key="7">
    <source>
        <dbReference type="Proteomes" id="UP001161247"/>
    </source>
</evidence>
<dbReference type="Proteomes" id="UP001161247">
    <property type="component" value="Chromosome 5"/>
</dbReference>
<keyword evidence="7" id="KW-1185">Reference proteome</keyword>
<dbReference type="PANTHER" id="PTHR11709:SF394">
    <property type="entry name" value="FI03373P-RELATED"/>
    <property type="match status" value="1"/>
</dbReference>
<evidence type="ECO:0000256" key="3">
    <source>
        <dbReference type="ARBA" id="ARBA00023002"/>
    </source>
</evidence>
<evidence type="ECO:0000256" key="2">
    <source>
        <dbReference type="ARBA" id="ARBA00022723"/>
    </source>
</evidence>
<dbReference type="GO" id="GO:0009506">
    <property type="term" value="C:plasmodesma"/>
    <property type="evidence" value="ECO:0007669"/>
    <property type="project" value="TreeGrafter"/>
</dbReference>
<evidence type="ECO:0000256" key="1">
    <source>
        <dbReference type="ARBA" id="ARBA00010609"/>
    </source>
</evidence>
<sequence>MPEIPLLFHVTNKLENEGTVIHWLGITQIGTPWADGTAFISQCPTKSGESFIYDFIVPKAGTYFYHGHLGMQRSAGLYGSIIVDEAEGEKTSFQYDGEFNLLLSDWWHKSSKEQE</sequence>
<evidence type="ECO:0000313" key="6">
    <source>
        <dbReference type="EMBL" id="CAI9106126.1"/>
    </source>
</evidence>
<dbReference type="GO" id="GO:0016491">
    <property type="term" value="F:oxidoreductase activity"/>
    <property type="evidence" value="ECO:0007669"/>
    <property type="project" value="UniProtKB-KW"/>
</dbReference>
<dbReference type="SUPFAM" id="SSF49503">
    <property type="entry name" value="Cupredoxins"/>
    <property type="match status" value="1"/>
</dbReference>
<name>A0AAV1DFC8_OLDCO</name>
<dbReference type="Gene3D" id="2.60.40.420">
    <property type="entry name" value="Cupredoxins - blue copper proteins"/>
    <property type="match status" value="1"/>
</dbReference>
<comment type="similarity">
    <text evidence="1">Belongs to the multicopper oxidase family.</text>
</comment>
<feature type="domain" description="Plastocyanin-like" evidence="5">
    <location>
        <begin position="8"/>
        <end position="86"/>
    </location>
</feature>
<dbReference type="InterPro" id="IPR008972">
    <property type="entry name" value="Cupredoxin"/>
</dbReference>
<protein>
    <submittedName>
        <fullName evidence="6">OLC1v1005195C1</fullName>
    </submittedName>
</protein>
<organism evidence="6 7">
    <name type="scientific">Oldenlandia corymbosa var. corymbosa</name>
    <dbReference type="NCBI Taxonomy" id="529605"/>
    <lineage>
        <taxon>Eukaryota</taxon>
        <taxon>Viridiplantae</taxon>
        <taxon>Streptophyta</taxon>
        <taxon>Embryophyta</taxon>
        <taxon>Tracheophyta</taxon>
        <taxon>Spermatophyta</taxon>
        <taxon>Magnoliopsida</taxon>
        <taxon>eudicotyledons</taxon>
        <taxon>Gunneridae</taxon>
        <taxon>Pentapetalae</taxon>
        <taxon>asterids</taxon>
        <taxon>lamiids</taxon>
        <taxon>Gentianales</taxon>
        <taxon>Rubiaceae</taxon>
        <taxon>Rubioideae</taxon>
        <taxon>Spermacoceae</taxon>
        <taxon>Hedyotis-Oldenlandia complex</taxon>
        <taxon>Oldenlandia</taxon>
    </lineage>
</organism>
<keyword evidence="3" id="KW-0560">Oxidoreductase</keyword>
<reference evidence="6" key="1">
    <citation type="submission" date="2023-03" db="EMBL/GenBank/DDBJ databases">
        <authorList>
            <person name="Julca I."/>
        </authorList>
    </citation>
    <scope>NUCLEOTIDE SEQUENCE</scope>
</reference>
<dbReference type="Pfam" id="PF07732">
    <property type="entry name" value="Cu-oxidase_3"/>
    <property type="match status" value="1"/>
</dbReference>
<dbReference type="PANTHER" id="PTHR11709">
    <property type="entry name" value="MULTI-COPPER OXIDASE"/>
    <property type="match status" value="1"/>
</dbReference>
<evidence type="ECO:0000256" key="4">
    <source>
        <dbReference type="ARBA" id="ARBA00023008"/>
    </source>
</evidence>
<dbReference type="GO" id="GO:0005507">
    <property type="term" value="F:copper ion binding"/>
    <property type="evidence" value="ECO:0007669"/>
    <property type="project" value="InterPro"/>
</dbReference>
<dbReference type="AlphaFoldDB" id="A0AAV1DFC8"/>
<keyword evidence="4" id="KW-0186">Copper</keyword>